<dbReference type="InterPro" id="IPR001867">
    <property type="entry name" value="OmpR/PhoB-type_DNA-bd"/>
</dbReference>
<evidence type="ECO:0000256" key="5">
    <source>
        <dbReference type="ARBA" id="ARBA00023163"/>
    </source>
</evidence>
<dbReference type="SMART" id="SM00862">
    <property type="entry name" value="Trans_reg_C"/>
    <property type="match status" value="1"/>
</dbReference>
<reference evidence="9" key="1">
    <citation type="submission" date="2020-05" db="EMBL/GenBank/DDBJ databases">
        <authorList>
            <person name="Chiriac C."/>
            <person name="Salcher M."/>
            <person name="Ghai R."/>
            <person name="Kavagutti S V."/>
        </authorList>
    </citation>
    <scope>NUCLEOTIDE SEQUENCE</scope>
</reference>
<keyword evidence="5" id="KW-0804">Transcription</keyword>
<dbReference type="PANTHER" id="PTHR48111:SF1">
    <property type="entry name" value="TWO-COMPONENT RESPONSE REGULATOR ORR33"/>
    <property type="match status" value="1"/>
</dbReference>
<sequence length="241" mass="27066">MAAVSANAPLILVVDDEDGVADLLVDALTLGGYRARRARDGQEALRLLREITPDVILLDVNMPGLNGFEVLERIRAKGDETPVLFLTARQEREDTTRGFVLGADDYITKPFGLEELLLRVKAILRRTRKEEPEPELLRSGNLELQSETHEVRQAGEIVTLSPTEFRLLEYLMLNQKRVLTKAQLLRAVWDIDFEAETSVVDTYISYLRKKLDPQGLGLIRTVRGVGFQLREVEAAAEKGAQ</sequence>
<dbReference type="GO" id="GO:0032993">
    <property type="term" value="C:protein-DNA complex"/>
    <property type="evidence" value="ECO:0007669"/>
    <property type="project" value="TreeGrafter"/>
</dbReference>
<name>A0A6J6PA27_9ZZZZ</name>
<protein>
    <submittedName>
        <fullName evidence="9">Unannotated protein</fullName>
    </submittedName>
</protein>
<keyword evidence="4" id="KW-0238">DNA-binding</keyword>
<dbReference type="GO" id="GO:0005829">
    <property type="term" value="C:cytosol"/>
    <property type="evidence" value="ECO:0007669"/>
    <property type="project" value="TreeGrafter"/>
</dbReference>
<dbReference type="InterPro" id="IPR001789">
    <property type="entry name" value="Sig_transdc_resp-reg_receiver"/>
</dbReference>
<dbReference type="Gene3D" id="3.40.50.2300">
    <property type="match status" value="1"/>
</dbReference>
<dbReference type="AlphaFoldDB" id="A0A6J6PA27"/>
<dbReference type="PANTHER" id="PTHR48111">
    <property type="entry name" value="REGULATOR OF RPOS"/>
    <property type="match status" value="1"/>
</dbReference>
<evidence type="ECO:0000259" key="7">
    <source>
        <dbReference type="PROSITE" id="PS51755"/>
    </source>
</evidence>
<dbReference type="InterPro" id="IPR011006">
    <property type="entry name" value="CheY-like_superfamily"/>
</dbReference>
<evidence type="ECO:0000256" key="3">
    <source>
        <dbReference type="ARBA" id="ARBA00023015"/>
    </source>
</evidence>
<dbReference type="GO" id="GO:0000976">
    <property type="term" value="F:transcription cis-regulatory region binding"/>
    <property type="evidence" value="ECO:0007669"/>
    <property type="project" value="TreeGrafter"/>
</dbReference>
<dbReference type="EMBL" id="CAFBAA010000003">
    <property type="protein sequence ID" value="CAB4840843.1"/>
    <property type="molecule type" value="Genomic_DNA"/>
</dbReference>
<dbReference type="GO" id="GO:0000156">
    <property type="term" value="F:phosphorelay response regulator activity"/>
    <property type="evidence" value="ECO:0007669"/>
    <property type="project" value="TreeGrafter"/>
</dbReference>
<evidence type="ECO:0000256" key="2">
    <source>
        <dbReference type="ARBA" id="ARBA00023012"/>
    </source>
</evidence>
<organism evidence="9">
    <name type="scientific">freshwater metagenome</name>
    <dbReference type="NCBI Taxonomy" id="449393"/>
    <lineage>
        <taxon>unclassified sequences</taxon>
        <taxon>metagenomes</taxon>
        <taxon>ecological metagenomes</taxon>
    </lineage>
</organism>
<evidence type="ECO:0000313" key="10">
    <source>
        <dbReference type="EMBL" id="CAB4840843.1"/>
    </source>
</evidence>
<keyword evidence="1" id="KW-0597">Phosphoprotein</keyword>
<dbReference type="Gene3D" id="6.10.250.690">
    <property type="match status" value="1"/>
</dbReference>
<accession>A0A6J6PA27</accession>
<feature type="domain" description="OmpR/PhoB-type" evidence="7">
    <location>
        <begin position="134"/>
        <end position="231"/>
    </location>
</feature>
<dbReference type="CDD" id="cd00383">
    <property type="entry name" value="trans_reg_C"/>
    <property type="match status" value="1"/>
</dbReference>
<dbReference type="PROSITE" id="PS51755">
    <property type="entry name" value="OMPR_PHOB"/>
    <property type="match status" value="1"/>
</dbReference>
<evidence type="ECO:0000313" key="8">
    <source>
        <dbReference type="EMBL" id="CAB4675814.1"/>
    </source>
</evidence>
<dbReference type="InterPro" id="IPR036388">
    <property type="entry name" value="WH-like_DNA-bd_sf"/>
</dbReference>
<evidence type="ECO:0000256" key="4">
    <source>
        <dbReference type="ARBA" id="ARBA00023125"/>
    </source>
</evidence>
<dbReference type="SUPFAM" id="SSF52172">
    <property type="entry name" value="CheY-like"/>
    <property type="match status" value="1"/>
</dbReference>
<dbReference type="FunFam" id="1.10.10.10:FF:000005">
    <property type="entry name" value="Two-component system response regulator"/>
    <property type="match status" value="1"/>
</dbReference>
<dbReference type="Pfam" id="PF00486">
    <property type="entry name" value="Trans_reg_C"/>
    <property type="match status" value="1"/>
</dbReference>
<keyword evidence="3" id="KW-0805">Transcription regulation</keyword>
<dbReference type="InterPro" id="IPR039420">
    <property type="entry name" value="WalR-like"/>
</dbReference>
<dbReference type="SMART" id="SM00448">
    <property type="entry name" value="REC"/>
    <property type="match status" value="1"/>
</dbReference>
<dbReference type="Pfam" id="PF00072">
    <property type="entry name" value="Response_reg"/>
    <property type="match status" value="1"/>
</dbReference>
<dbReference type="Gene3D" id="1.10.10.10">
    <property type="entry name" value="Winged helix-like DNA-binding domain superfamily/Winged helix DNA-binding domain"/>
    <property type="match status" value="1"/>
</dbReference>
<evidence type="ECO:0000256" key="1">
    <source>
        <dbReference type="ARBA" id="ARBA00022553"/>
    </source>
</evidence>
<dbReference type="EMBL" id="CAEZXB010000011">
    <property type="protein sequence ID" value="CAB4675814.1"/>
    <property type="molecule type" value="Genomic_DNA"/>
</dbReference>
<gene>
    <name evidence="8" type="ORF">UFOPK2342_00766</name>
    <name evidence="9" type="ORF">UFOPK2423_00721</name>
    <name evidence="10" type="ORF">UFOPK3266_00249</name>
</gene>
<keyword evidence="2" id="KW-0902">Two-component regulatory system</keyword>
<proteinExistence type="predicted"/>
<dbReference type="GO" id="GO:0006355">
    <property type="term" value="P:regulation of DNA-templated transcription"/>
    <property type="evidence" value="ECO:0007669"/>
    <property type="project" value="InterPro"/>
</dbReference>
<dbReference type="EMBL" id="CAEZXN010000013">
    <property type="protein sequence ID" value="CAB4693388.1"/>
    <property type="molecule type" value="Genomic_DNA"/>
</dbReference>
<feature type="domain" description="Response regulatory" evidence="6">
    <location>
        <begin position="10"/>
        <end position="124"/>
    </location>
</feature>
<dbReference type="PROSITE" id="PS50110">
    <property type="entry name" value="RESPONSE_REGULATORY"/>
    <property type="match status" value="1"/>
</dbReference>
<dbReference type="CDD" id="cd17574">
    <property type="entry name" value="REC_OmpR"/>
    <property type="match status" value="1"/>
</dbReference>
<evidence type="ECO:0000313" key="9">
    <source>
        <dbReference type="EMBL" id="CAB4693388.1"/>
    </source>
</evidence>
<evidence type="ECO:0000259" key="6">
    <source>
        <dbReference type="PROSITE" id="PS50110"/>
    </source>
</evidence>